<protein>
    <recommendedName>
        <fullName evidence="4">SipW-cognate class signal peptide</fullName>
    </recommendedName>
</protein>
<reference evidence="2 3" key="1">
    <citation type="submission" date="2020-07" db="EMBL/GenBank/DDBJ databases">
        <title>Halosimplex pelagicum sp. nov. and Halosimplex rubrum sp. nov., isolated from salted brown alga Laminaria, and emended description of the genus Halosimplex.</title>
        <authorList>
            <person name="Cui H."/>
        </authorList>
    </citation>
    <scope>NUCLEOTIDE SEQUENCE [LARGE SCALE GENOMIC DNA]</scope>
    <source>
        <strain evidence="2 3">R27</strain>
    </source>
</reference>
<dbReference type="EMBL" id="CP058910">
    <property type="protein sequence ID" value="QLH79150.1"/>
    <property type="molecule type" value="Genomic_DNA"/>
</dbReference>
<feature type="transmembrane region" description="Helical" evidence="1">
    <location>
        <begin position="17"/>
        <end position="39"/>
    </location>
</feature>
<dbReference type="OrthoDB" id="350482at2157"/>
<keyword evidence="1" id="KW-0812">Transmembrane</keyword>
<keyword evidence="3" id="KW-1185">Reference proteome</keyword>
<dbReference type="KEGG" id="hrr:HZS55_18450"/>
<dbReference type="InterPro" id="IPR023833">
    <property type="entry name" value="Signal_pept_SipW-depend-type"/>
</dbReference>
<dbReference type="GeneID" id="56079887"/>
<dbReference type="RefSeq" id="WP_179909021.1">
    <property type="nucleotide sequence ID" value="NZ_CP058910.1"/>
</dbReference>
<name>A0A7D5T663_9EURY</name>
<dbReference type="NCBIfam" id="TIGR04088">
    <property type="entry name" value="cognate_SipW"/>
    <property type="match status" value="1"/>
</dbReference>
<organism evidence="2 3">
    <name type="scientific">Halosimplex rubrum</name>
    <dbReference type="NCBI Taxonomy" id="869889"/>
    <lineage>
        <taxon>Archaea</taxon>
        <taxon>Methanobacteriati</taxon>
        <taxon>Methanobacteriota</taxon>
        <taxon>Stenosarchaea group</taxon>
        <taxon>Halobacteria</taxon>
        <taxon>Halobacteriales</taxon>
        <taxon>Haloarculaceae</taxon>
        <taxon>Halosimplex</taxon>
    </lineage>
</organism>
<dbReference type="InterPro" id="IPR006311">
    <property type="entry name" value="TAT_signal"/>
</dbReference>
<dbReference type="PROSITE" id="PS51318">
    <property type="entry name" value="TAT"/>
    <property type="match status" value="1"/>
</dbReference>
<evidence type="ECO:0000313" key="3">
    <source>
        <dbReference type="Proteomes" id="UP000509667"/>
    </source>
</evidence>
<dbReference type="Pfam" id="PF12389">
    <property type="entry name" value="Peptidase_M73"/>
    <property type="match status" value="1"/>
</dbReference>
<proteinExistence type="predicted"/>
<evidence type="ECO:0000313" key="2">
    <source>
        <dbReference type="EMBL" id="QLH79150.1"/>
    </source>
</evidence>
<keyword evidence="1" id="KW-0472">Membrane</keyword>
<dbReference type="Proteomes" id="UP000509667">
    <property type="component" value="Chromosome"/>
</dbReference>
<accession>A0A7D5T663</accession>
<gene>
    <name evidence="2" type="ORF">HZS55_18450</name>
</gene>
<sequence>MTDEDNSKTIELNRRRVLGGIITVGGAAAAAGAGTTAFFSDSESSEDNTVTAGTLDLTVNDGDSFSYSVGDIAPGDPFEVTVNLSKSGIDADRIVVGTSTDQGEAEVNLADRLVVDAVSWSGTIESGGTPDSVQSMADTDIVLDASTINNGSTGELTVSGTFDQNAGNDYQGASVDIDHTFTLYQDSTQVNG</sequence>
<keyword evidence="1" id="KW-1133">Transmembrane helix</keyword>
<evidence type="ECO:0000256" key="1">
    <source>
        <dbReference type="SAM" id="Phobius"/>
    </source>
</evidence>
<dbReference type="AlphaFoldDB" id="A0A7D5T663"/>
<evidence type="ECO:0008006" key="4">
    <source>
        <dbReference type="Google" id="ProtNLM"/>
    </source>
</evidence>
<dbReference type="InterPro" id="IPR022121">
    <property type="entry name" value="Peptidase_M73_camelysin"/>
</dbReference>